<evidence type="ECO:0000313" key="1">
    <source>
        <dbReference type="EMBL" id="SBS00259.1"/>
    </source>
</evidence>
<feature type="non-terminal residue" evidence="1">
    <location>
        <position position="165"/>
    </location>
</feature>
<reference evidence="1" key="1">
    <citation type="submission" date="2016-05" db="EMBL/GenBank/DDBJ databases">
        <authorList>
            <person name="Lavstsen T."/>
            <person name="Jespersen J.S."/>
        </authorList>
    </citation>
    <scope>NUCLEOTIDE SEQUENCE</scope>
    <source>
        <tissue evidence="1">Brain</tissue>
    </source>
</reference>
<accession>A0A1A8R4S9</accession>
<name>A0A1A8R4S9_9TELE</name>
<organism evidence="1">
    <name type="scientific">Nothobranchius pienaari</name>
    <dbReference type="NCBI Taxonomy" id="704102"/>
    <lineage>
        <taxon>Eukaryota</taxon>
        <taxon>Metazoa</taxon>
        <taxon>Chordata</taxon>
        <taxon>Craniata</taxon>
        <taxon>Vertebrata</taxon>
        <taxon>Euteleostomi</taxon>
        <taxon>Actinopterygii</taxon>
        <taxon>Neopterygii</taxon>
        <taxon>Teleostei</taxon>
        <taxon>Neoteleostei</taxon>
        <taxon>Acanthomorphata</taxon>
        <taxon>Ovalentaria</taxon>
        <taxon>Atherinomorphae</taxon>
        <taxon>Cyprinodontiformes</taxon>
        <taxon>Nothobranchiidae</taxon>
        <taxon>Nothobranchius</taxon>
    </lineage>
</organism>
<protein>
    <submittedName>
        <fullName evidence="1">Uncharacterized protein</fullName>
    </submittedName>
</protein>
<dbReference type="AlphaFoldDB" id="A0A1A8R4S9"/>
<feature type="non-terminal residue" evidence="1">
    <location>
        <position position="1"/>
    </location>
</feature>
<gene>
    <name evidence="1" type="primary">Nfu_g_1_016126</name>
</gene>
<reference evidence="1" key="2">
    <citation type="submission" date="2016-06" db="EMBL/GenBank/DDBJ databases">
        <title>The genome of a short-lived fish provides insights into sex chromosome evolution and the genetic control of aging.</title>
        <authorList>
            <person name="Reichwald K."/>
            <person name="Felder M."/>
            <person name="Petzold A."/>
            <person name="Koch P."/>
            <person name="Groth M."/>
            <person name="Platzer M."/>
        </authorList>
    </citation>
    <scope>NUCLEOTIDE SEQUENCE</scope>
    <source>
        <tissue evidence="1">Brain</tissue>
    </source>
</reference>
<sequence>LSGHQLLQITHIQLNRRLRIRATALNVTKGGGRPTAKVKEWELECKSSPRKRLILCFAPPTKPIPLQFPRVKASLSSRLPAAPPPPAPLCSRRSSAMTSWWMCMNAHISCCPLQSPLLLITPTQEGSPVSHHLPTPSPPQQNKCFTRETLTHSQHALLFPPYLRS</sequence>
<dbReference type="EMBL" id="HAEG01015482">
    <property type="protein sequence ID" value="SBS00259.1"/>
    <property type="molecule type" value="Transcribed_RNA"/>
</dbReference>
<proteinExistence type="predicted"/>